<reference evidence="1 2" key="1">
    <citation type="submission" date="2016-07" db="EMBL/GenBank/DDBJ databases">
        <title>Pervasive Adenine N6-methylation of Active Genes in Fungi.</title>
        <authorList>
            <consortium name="DOE Joint Genome Institute"/>
            <person name="Mondo S.J."/>
            <person name="Dannebaum R.O."/>
            <person name="Kuo R.C."/>
            <person name="Labutti K."/>
            <person name="Haridas S."/>
            <person name="Kuo A."/>
            <person name="Salamov A."/>
            <person name="Ahrendt S.R."/>
            <person name="Lipzen A."/>
            <person name="Sullivan W."/>
            <person name="Andreopoulos W.B."/>
            <person name="Clum A."/>
            <person name="Lindquist E."/>
            <person name="Daum C."/>
            <person name="Ramamoorthy G.K."/>
            <person name="Gryganskyi A."/>
            <person name="Culley D."/>
            <person name="Magnuson J.K."/>
            <person name="James T.Y."/>
            <person name="O'Malley M.A."/>
            <person name="Stajich J.E."/>
            <person name="Spatafora J.W."/>
            <person name="Visel A."/>
            <person name="Grigoriev I.V."/>
        </authorList>
    </citation>
    <scope>NUCLEOTIDE SEQUENCE [LARGE SCALE GENOMIC DNA]</scope>
    <source>
        <strain evidence="1 2">12-1054</strain>
    </source>
</reference>
<evidence type="ECO:0000313" key="1">
    <source>
        <dbReference type="EMBL" id="ORY84834.1"/>
    </source>
</evidence>
<evidence type="ECO:0000313" key="2">
    <source>
        <dbReference type="Proteomes" id="UP000193685"/>
    </source>
</evidence>
<organism evidence="1 2">
    <name type="scientific">Protomyces lactucae-debilis</name>
    <dbReference type="NCBI Taxonomy" id="2754530"/>
    <lineage>
        <taxon>Eukaryota</taxon>
        <taxon>Fungi</taxon>
        <taxon>Dikarya</taxon>
        <taxon>Ascomycota</taxon>
        <taxon>Taphrinomycotina</taxon>
        <taxon>Taphrinomycetes</taxon>
        <taxon>Taphrinales</taxon>
        <taxon>Protomycetaceae</taxon>
        <taxon>Protomyces</taxon>
    </lineage>
</organism>
<dbReference type="Proteomes" id="UP000193685">
    <property type="component" value="Unassembled WGS sequence"/>
</dbReference>
<dbReference type="GeneID" id="63787626"/>
<accession>A0A1Y2FNB6</accession>
<proteinExistence type="predicted"/>
<comment type="caution">
    <text evidence="1">The sequence shown here is derived from an EMBL/GenBank/DDBJ whole genome shotgun (WGS) entry which is preliminary data.</text>
</comment>
<gene>
    <name evidence="1" type="ORF">BCR37DRAFT_391594</name>
</gene>
<dbReference type="EMBL" id="MCFI01000005">
    <property type="protein sequence ID" value="ORY84834.1"/>
    <property type="molecule type" value="Genomic_DNA"/>
</dbReference>
<sequence>MLARESTSSSNSSVYGFDADFEVCEGEMLDYDESQDTEPVAIDFGNPFTCTSPLETLFEARSVQASPFAVQGAFDTPGKGKGKAVSGLTAQASAATAAATATVSYADRDQYHPESARQEIVEQIMTRGAGLSGQIAAKTLQHSSEQWSNYADVCRSVAEVLRVQGFPNALVESVRYGSERQIVYEL</sequence>
<dbReference type="RefSeq" id="XP_040726617.1">
    <property type="nucleotide sequence ID" value="XM_040871027.1"/>
</dbReference>
<dbReference type="AlphaFoldDB" id="A0A1Y2FNB6"/>
<keyword evidence="2" id="KW-1185">Reference proteome</keyword>
<dbReference type="OrthoDB" id="10583052at2759"/>
<name>A0A1Y2FNB6_PROLT</name>
<protein>
    <submittedName>
        <fullName evidence="1">Uncharacterized protein</fullName>
    </submittedName>
</protein>